<proteinExistence type="predicted"/>
<evidence type="ECO:0000256" key="1">
    <source>
        <dbReference type="ARBA" id="ARBA00022617"/>
    </source>
</evidence>
<reference evidence="7" key="1">
    <citation type="journal article" date="2019" name="Int. J. Syst. Evol. Microbiol.">
        <title>The Global Catalogue of Microorganisms (GCM) 10K type strain sequencing project: providing services to taxonomists for standard genome sequencing and annotation.</title>
        <authorList>
            <consortium name="The Broad Institute Genomics Platform"/>
            <consortium name="The Broad Institute Genome Sequencing Center for Infectious Disease"/>
            <person name="Wu L."/>
            <person name="Ma J."/>
        </authorList>
    </citation>
    <scope>NUCLEOTIDE SEQUENCE [LARGE SCALE GENOMIC DNA]</scope>
    <source>
        <strain evidence="7">CCUG 58412</strain>
    </source>
</reference>
<gene>
    <name evidence="6" type="ORF">ACFQ1Z_07325</name>
</gene>
<name>A0ABW3F4I9_9PROT</name>
<dbReference type="PROSITE" id="PS51007">
    <property type="entry name" value="CYTC"/>
    <property type="match status" value="1"/>
</dbReference>
<dbReference type="EMBL" id="JBHTKB010000001">
    <property type="protein sequence ID" value="MFD0913352.1"/>
    <property type="molecule type" value="Genomic_DNA"/>
</dbReference>
<dbReference type="PROSITE" id="PS51257">
    <property type="entry name" value="PROKAR_LIPOPROTEIN"/>
    <property type="match status" value="1"/>
</dbReference>
<sequence length="177" mass="18323">MNTKLGLGMLILVTGLTACNKNESASGEGAAAGASGPAIKFVKTQDGSPLEIKPELFDTAEAKEFLATGKNPYVGKDDAIKAGKKIFQLYSCTQCHGPEAGGQVGPALTGPNYNYAKDATNKGMFETVWNGTNGGMGAKGKGVMDPSDPNNGISPDELLKVIAWIRSHGSLTGNEDS</sequence>
<protein>
    <submittedName>
        <fullName evidence="6">C-type cytochrome</fullName>
    </submittedName>
</protein>
<keyword evidence="2 4" id="KW-0479">Metal-binding</keyword>
<organism evidence="6 7">
    <name type="scientific">Methylophilus luteus</name>
    <dbReference type="NCBI Taxonomy" id="640108"/>
    <lineage>
        <taxon>Bacteria</taxon>
        <taxon>Pseudomonadati</taxon>
        <taxon>Pseudomonadota</taxon>
        <taxon>Betaproteobacteria</taxon>
        <taxon>Nitrosomonadales</taxon>
        <taxon>Methylophilaceae</taxon>
        <taxon>Methylophilus</taxon>
    </lineage>
</organism>
<keyword evidence="7" id="KW-1185">Reference proteome</keyword>
<evidence type="ECO:0000259" key="5">
    <source>
        <dbReference type="PROSITE" id="PS51007"/>
    </source>
</evidence>
<evidence type="ECO:0000313" key="6">
    <source>
        <dbReference type="EMBL" id="MFD0913352.1"/>
    </source>
</evidence>
<evidence type="ECO:0000256" key="3">
    <source>
        <dbReference type="ARBA" id="ARBA00023004"/>
    </source>
</evidence>
<dbReference type="Gene3D" id="1.10.760.10">
    <property type="entry name" value="Cytochrome c-like domain"/>
    <property type="match status" value="1"/>
</dbReference>
<accession>A0ABW3F4I9</accession>
<keyword evidence="3 4" id="KW-0408">Iron</keyword>
<evidence type="ECO:0000256" key="2">
    <source>
        <dbReference type="ARBA" id="ARBA00022723"/>
    </source>
</evidence>
<dbReference type="InterPro" id="IPR036909">
    <property type="entry name" value="Cyt_c-like_dom_sf"/>
</dbReference>
<keyword evidence="1 4" id="KW-0349">Heme</keyword>
<dbReference type="SUPFAM" id="SSF46626">
    <property type="entry name" value="Cytochrome c"/>
    <property type="match status" value="1"/>
</dbReference>
<dbReference type="Pfam" id="PF00034">
    <property type="entry name" value="Cytochrom_C"/>
    <property type="match status" value="1"/>
</dbReference>
<dbReference type="Proteomes" id="UP001597128">
    <property type="component" value="Unassembled WGS sequence"/>
</dbReference>
<dbReference type="InterPro" id="IPR009056">
    <property type="entry name" value="Cyt_c-like_dom"/>
</dbReference>
<evidence type="ECO:0000313" key="7">
    <source>
        <dbReference type="Proteomes" id="UP001597128"/>
    </source>
</evidence>
<feature type="domain" description="Cytochrome c" evidence="5">
    <location>
        <begin position="78"/>
        <end position="169"/>
    </location>
</feature>
<comment type="caution">
    <text evidence="6">The sequence shown here is derived from an EMBL/GenBank/DDBJ whole genome shotgun (WGS) entry which is preliminary data.</text>
</comment>
<evidence type="ECO:0000256" key="4">
    <source>
        <dbReference type="PROSITE-ProRule" id="PRU00433"/>
    </source>
</evidence>
<dbReference type="RefSeq" id="WP_379056679.1">
    <property type="nucleotide sequence ID" value="NZ_JBHTKB010000001.1"/>
</dbReference>